<proteinExistence type="predicted"/>
<evidence type="ECO:0000313" key="2">
    <source>
        <dbReference type="Proteomes" id="UP000823617"/>
    </source>
</evidence>
<organism evidence="1 2">
    <name type="scientific">Candidatus Cryptobacteroides intestinigallinarum</name>
    <dbReference type="NCBI Taxonomy" id="2840767"/>
    <lineage>
        <taxon>Bacteria</taxon>
        <taxon>Pseudomonadati</taxon>
        <taxon>Bacteroidota</taxon>
        <taxon>Bacteroidia</taxon>
        <taxon>Bacteroidales</taxon>
        <taxon>Candidatus Cryptobacteroides</taxon>
    </lineage>
</organism>
<sequence length="149" mass="16702">MHRNRKRFGNVMLRFRRWARHSYSVFCSIGKKVTIGHLSSDIVDASLRKDRSIHSGYLSGDVRSISYMVFSGSDIGADETPPGGDEPLLRYLLLSMVTAVSESSESDCTEARRFSEIRHSYTSYTRISHTCNSRAGCHLGGLSFFVVSI</sequence>
<dbReference type="EMBL" id="JADIMK010000007">
    <property type="protein sequence ID" value="MBO8454915.1"/>
    <property type="molecule type" value="Genomic_DNA"/>
</dbReference>
<dbReference type="Proteomes" id="UP000823617">
    <property type="component" value="Unassembled WGS sequence"/>
</dbReference>
<accession>A0A9D9HJC8</accession>
<name>A0A9D9HJC8_9BACT</name>
<gene>
    <name evidence="1" type="ORF">IAC08_00730</name>
</gene>
<evidence type="ECO:0000313" key="1">
    <source>
        <dbReference type="EMBL" id="MBO8454915.1"/>
    </source>
</evidence>
<dbReference type="AlphaFoldDB" id="A0A9D9HJC8"/>
<reference evidence="1" key="1">
    <citation type="submission" date="2020-10" db="EMBL/GenBank/DDBJ databases">
        <authorList>
            <person name="Gilroy R."/>
        </authorList>
    </citation>
    <scope>NUCLEOTIDE SEQUENCE</scope>
    <source>
        <strain evidence="1">B1-3475</strain>
    </source>
</reference>
<comment type="caution">
    <text evidence="1">The sequence shown here is derived from an EMBL/GenBank/DDBJ whole genome shotgun (WGS) entry which is preliminary data.</text>
</comment>
<reference evidence="1" key="2">
    <citation type="journal article" date="2021" name="PeerJ">
        <title>Extensive microbial diversity within the chicken gut microbiome revealed by metagenomics and culture.</title>
        <authorList>
            <person name="Gilroy R."/>
            <person name="Ravi A."/>
            <person name="Getino M."/>
            <person name="Pursley I."/>
            <person name="Horton D.L."/>
            <person name="Alikhan N.F."/>
            <person name="Baker D."/>
            <person name="Gharbi K."/>
            <person name="Hall N."/>
            <person name="Watson M."/>
            <person name="Adriaenssens E.M."/>
            <person name="Foster-Nyarko E."/>
            <person name="Jarju S."/>
            <person name="Secka A."/>
            <person name="Antonio M."/>
            <person name="Oren A."/>
            <person name="Chaudhuri R.R."/>
            <person name="La Ragione R."/>
            <person name="Hildebrand F."/>
            <person name="Pallen M.J."/>
        </authorList>
    </citation>
    <scope>NUCLEOTIDE SEQUENCE</scope>
    <source>
        <strain evidence="1">B1-3475</strain>
    </source>
</reference>
<protein>
    <submittedName>
        <fullName evidence="1">Uncharacterized protein</fullName>
    </submittedName>
</protein>